<dbReference type="InterPro" id="IPR050134">
    <property type="entry name" value="NAD-dep_sirtuin_deacylases"/>
</dbReference>
<keyword evidence="4" id="KW-0479">Metal-binding</keyword>
<evidence type="ECO:0000313" key="7">
    <source>
        <dbReference type="Proteomes" id="UP001165678"/>
    </source>
</evidence>
<dbReference type="RefSeq" id="WP_250934833.1">
    <property type="nucleotide sequence ID" value="NZ_JAMLJK010000001.1"/>
</dbReference>
<dbReference type="SUPFAM" id="SSF52467">
    <property type="entry name" value="DHS-like NAD/FAD-binding domain"/>
    <property type="match status" value="1"/>
</dbReference>
<name>A0AA41ZHL6_9GAMM</name>
<dbReference type="InterPro" id="IPR026590">
    <property type="entry name" value="Ssirtuin_cat_dom"/>
</dbReference>
<dbReference type="PANTHER" id="PTHR11085">
    <property type="entry name" value="NAD-DEPENDENT PROTEIN DEACYLASE SIRTUIN-5, MITOCHONDRIAL-RELATED"/>
    <property type="match status" value="1"/>
</dbReference>
<feature type="binding site" evidence="4">
    <location>
        <position position="182"/>
    </location>
    <ligand>
        <name>Zn(2+)</name>
        <dbReference type="ChEBI" id="CHEBI:29105"/>
    </ligand>
</feature>
<dbReference type="Gene3D" id="3.40.50.1220">
    <property type="entry name" value="TPP-binding domain"/>
    <property type="match status" value="1"/>
</dbReference>
<dbReference type="Gene3D" id="3.30.1600.10">
    <property type="entry name" value="SIR2/SIRT2 'Small Domain"/>
    <property type="match status" value="1"/>
</dbReference>
<evidence type="ECO:0000256" key="2">
    <source>
        <dbReference type="ARBA" id="ARBA00022679"/>
    </source>
</evidence>
<feature type="binding site" evidence="4">
    <location>
        <position position="179"/>
    </location>
    <ligand>
        <name>Zn(2+)</name>
        <dbReference type="ChEBI" id="CHEBI:29105"/>
    </ligand>
</feature>
<evidence type="ECO:0000256" key="3">
    <source>
        <dbReference type="ARBA" id="ARBA00023027"/>
    </source>
</evidence>
<feature type="binding site" evidence="4">
    <location>
        <position position="132"/>
    </location>
    <ligand>
        <name>Zn(2+)</name>
        <dbReference type="ChEBI" id="CHEBI:29105"/>
    </ligand>
</feature>
<dbReference type="GO" id="GO:0070403">
    <property type="term" value="F:NAD+ binding"/>
    <property type="evidence" value="ECO:0007669"/>
    <property type="project" value="InterPro"/>
</dbReference>
<evidence type="ECO:0000256" key="1">
    <source>
        <dbReference type="ARBA" id="ARBA00012928"/>
    </source>
</evidence>
<dbReference type="PANTHER" id="PTHR11085:SF10">
    <property type="entry name" value="NAD-DEPENDENT PROTEIN DEACYLASE SIRTUIN-5, MITOCHONDRIAL-RELATED"/>
    <property type="match status" value="1"/>
</dbReference>
<dbReference type="EMBL" id="JAPIVE010000002">
    <property type="protein sequence ID" value="MCX2524013.1"/>
    <property type="molecule type" value="Genomic_DNA"/>
</dbReference>
<dbReference type="InterPro" id="IPR026591">
    <property type="entry name" value="Sirtuin_cat_small_dom_sf"/>
</dbReference>
<proteinExistence type="predicted"/>
<dbReference type="EC" id="2.3.1.286" evidence="1"/>
<dbReference type="Pfam" id="PF02146">
    <property type="entry name" value="SIR2"/>
    <property type="match status" value="1"/>
</dbReference>
<accession>A0AA41ZHL6</accession>
<reference evidence="6" key="1">
    <citation type="submission" date="2022-11" db="EMBL/GenBank/DDBJ databases">
        <title>Larsenimonas rhizosphaerae sp. nov., isolated from a tidal mudflat.</title>
        <authorList>
            <person name="Lee S.D."/>
            <person name="Kim I.S."/>
        </authorList>
    </citation>
    <scope>NUCLEOTIDE SEQUENCE</scope>
    <source>
        <strain evidence="6">GH2-1</strain>
    </source>
</reference>
<dbReference type="GO" id="GO:0017136">
    <property type="term" value="F:histone deacetylase activity, NAD-dependent"/>
    <property type="evidence" value="ECO:0007669"/>
    <property type="project" value="TreeGrafter"/>
</dbReference>
<dbReference type="Proteomes" id="UP001165678">
    <property type="component" value="Unassembled WGS sequence"/>
</dbReference>
<evidence type="ECO:0000259" key="5">
    <source>
        <dbReference type="PROSITE" id="PS50305"/>
    </source>
</evidence>
<organism evidence="6 7">
    <name type="scientific">Larsenimonas rhizosphaerae</name>
    <dbReference type="NCBI Taxonomy" id="2944682"/>
    <lineage>
        <taxon>Bacteria</taxon>
        <taxon>Pseudomonadati</taxon>
        <taxon>Pseudomonadota</taxon>
        <taxon>Gammaproteobacteria</taxon>
        <taxon>Oceanospirillales</taxon>
        <taxon>Halomonadaceae</taxon>
        <taxon>Larsenimonas</taxon>
    </lineage>
</organism>
<dbReference type="NCBIfam" id="NF003738">
    <property type="entry name" value="PRK05333.1"/>
    <property type="match status" value="1"/>
</dbReference>
<feature type="active site" description="Proton acceptor" evidence="4">
    <location>
        <position position="121"/>
    </location>
</feature>
<feature type="binding site" evidence="4">
    <location>
        <position position="129"/>
    </location>
    <ligand>
        <name>Zn(2+)</name>
        <dbReference type="ChEBI" id="CHEBI:29105"/>
    </ligand>
</feature>
<comment type="caution">
    <text evidence="6">The sequence shown here is derived from an EMBL/GenBank/DDBJ whole genome shotgun (WGS) entry which is preliminary data.</text>
</comment>
<sequence>MPDRDLMECLETLLHQHGPVCVLTGAGVSTESGIPDYRDRQGEWKRPPPMTHQAFMQSHAARQRYWARSLIGFQVLGEAQPGPAHRALAALEASGVVSSIITQNVDRLHQKAGSRQVIDLHGRADLVRCMACSGLLKRRAYHDWLAELNPGWRDMSATVAPDGDADLEADFSGVQIPSCPRCGHDIMKPDVVYFGDNVPRPRLQSAMNRLDEAGALWVIGSSLMVFSGFRFARHAHRADKPLLCLNQGRTRADDLFTLKVDAPIGETLAALAAASV</sequence>
<feature type="domain" description="Deacetylase sirtuin-type" evidence="5">
    <location>
        <begin position="1"/>
        <end position="276"/>
    </location>
</feature>
<gene>
    <name evidence="6" type="ORF">OQ287_07165</name>
</gene>
<dbReference type="AlphaFoldDB" id="A0AA41ZHL6"/>
<evidence type="ECO:0000313" key="6">
    <source>
        <dbReference type="EMBL" id="MCX2524013.1"/>
    </source>
</evidence>
<keyword evidence="3" id="KW-0520">NAD</keyword>
<keyword evidence="4" id="KW-0862">Zinc</keyword>
<protein>
    <recommendedName>
        <fullName evidence="1">protein acetyllysine N-acetyltransferase</fullName>
        <ecNumber evidence="1">2.3.1.286</ecNumber>
    </recommendedName>
</protein>
<keyword evidence="7" id="KW-1185">Reference proteome</keyword>
<dbReference type="InterPro" id="IPR029035">
    <property type="entry name" value="DHS-like_NAD/FAD-binding_dom"/>
</dbReference>
<dbReference type="PROSITE" id="PS50305">
    <property type="entry name" value="SIRTUIN"/>
    <property type="match status" value="1"/>
</dbReference>
<evidence type="ECO:0000256" key="4">
    <source>
        <dbReference type="PROSITE-ProRule" id="PRU00236"/>
    </source>
</evidence>
<dbReference type="InterPro" id="IPR003000">
    <property type="entry name" value="Sirtuin"/>
</dbReference>
<dbReference type="GO" id="GO:0046872">
    <property type="term" value="F:metal ion binding"/>
    <property type="evidence" value="ECO:0007669"/>
    <property type="project" value="UniProtKB-KW"/>
</dbReference>
<keyword evidence="2" id="KW-0808">Transferase</keyword>